<reference evidence="2" key="1">
    <citation type="submission" date="2013-03" db="EMBL/GenBank/DDBJ databases">
        <title>The Genome Sequence of Anopheles christyi ACHKN1017.</title>
        <authorList>
            <consortium name="The Broad Institute Genomics Platform"/>
            <person name="Neafsey D.E."/>
            <person name="Besansky N."/>
            <person name="Walker B."/>
            <person name="Young S.K."/>
            <person name="Zeng Q."/>
            <person name="Gargeya S."/>
            <person name="Fitzgerald M."/>
            <person name="Haas B."/>
            <person name="Abouelleil A."/>
            <person name="Allen A.W."/>
            <person name="Alvarado L."/>
            <person name="Arachchi H.M."/>
            <person name="Berlin A.M."/>
            <person name="Chapman S.B."/>
            <person name="Gainer-Dewar J."/>
            <person name="Goldberg J."/>
            <person name="Griggs A."/>
            <person name="Gujja S."/>
            <person name="Hansen M."/>
            <person name="Howarth C."/>
            <person name="Imamovic A."/>
            <person name="Ireland A."/>
            <person name="Larimer J."/>
            <person name="McCowan C."/>
            <person name="Murphy C."/>
            <person name="Pearson M."/>
            <person name="Poon T.W."/>
            <person name="Priest M."/>
            <person name="Roberts A."/>
            <person name="Saif S."/>
            <person name="Shea T."/>
            <person name="Sisk P."/>
            <person name="Sykes S."/>
            <person name="Wortman J."/>
            <person name="Nusbaum C."/>
            <person name="Birren B."/>
        </authorList>
    </citation>
    <scope>NUCLEOTIDE SEQUENCE [LARGE SCALE GENOMIC DNA]</scope>
    <source>
        <strain evidence="2">ACHKN1017</strain>
    </source>
</reference>
<reference evidence="1" key="2">
    <citation type="submission" date="2020-05" db="UniProtKB">
        <authorList>
            <consortium name="EnsemblMetazoa"/>
        </authorList>
    </citation>
    <scope>IDENTIFICATION</scope>
    <source>
        <strain evidence="1">ACHKN1017</strain>
    </source>
</reference>
<dbReference type="Proteomes" id="UP000075881">
    <property type="component" value="Unassembled WGS sequence"/>
</dbReference>
<organism evidence="1 2">
    <name type="scientific">Anopheles christyi</name>
    <dbReference type="NCBI Taxonomy" id="43041"/>
    <lineage>
        <taxon>Eukaryota</taxon>
        <taxon>Metazoa</taxon>
        <taxon>Ecdysozoa</taxon>
        <taxon>Arthropoda</taxon>
        <taxon>Hexapoda</taxon>
        <taxon>Insecta</taxon>
        <taxon>Pterygota</taxon>
        <taxon>Neoptera</taxon>
        <taxon>Endopterygota</taxon>
        <taxon>Diptera</taxon>
        <taxon>Nematocera</taxon>
        <taxon>Culicoidea</taxon>
        <taxon>Culicidae</taxon>
        <taxon>Anophelinae</taxon>
        <taxon>Anopheles</taxon>
    </lineage>
</organism>
<protein>
    <submittedName>
        <fullName evidence="1">Uncharacterized protein</fullName>
    </submittedName>
</protein>
<proteinExistence type="predicted"/>
<dbReference type="VEuPathDB" id="VectorBase:ACHR014072"/>
<dbReference type="AlphaFoldDB" id="A0A182KHW6"/>
<accession>A0A182KHW6</accession>
<dbReference type="EnsemblMetazoa" id="ACHR014072-RA">
    <property type="protein sequence ID" value="ACHR014072-PA"/>
    <property type="gene ID" value="ACHR014072"/>
</dbReference>
<evidence type="ECO:0000313" key="1">
    <source>
        <dbReference type="EnsemblMetazoa" id="ACHR014072-PA"/>
    </source>
</evidence>
<keyword evidence="2" id="KW-1185">Reference proteome</keyword>
<evidence type="ECO:0000313" key="2">
    <source>
        <dbReference type="Proteomes" id="UP000075881"/>
    </source>
</evidence>
<sequence length="117" mass="12691">MIPCFASTSACFGFFNAAGSVFESDDFPGTGFLPNAVRMLSNFCLISLMNELFASLVYSWPVRIERICFGGDEPAAVSGGDDEVVGDCFCGFLFFFCFFGLSSSLPSSRGIMTDSYR</sequence>
<name>A0A182KHW6_9DIPT</name>